<protein>
    <submittedName>
        <fullName evidence="1">Uncharacterized protein</fullName>
    </submittedName>
</protein>
<evidence type="ECO:0000313" key="1">
    <source>
        <dbReference type="EMBL" id="VEL32356.1"/>
    </source>
</evidence>
<comment type="caution">
    <text evidence="1">The sequence shown here is derived from an EMBL/GenBank/DDBJ whole genome shotgun (WGS) entry which is preliminary data.</text>
</comment>
<proteinExistence type="predicted"/>
<evidence type="ECO:0000313" key="2">
    <source>
        <dbReference type="Proteomes" id="UP000784294"/>
    </source>
</evidence>
<keyword evidence="2" id="KW-1185">Reference proteome</keyword>
<accession>A0A3S5AUH8</accession>
<dbReference type="Proteomes" id="UP000784294">
    <property type="component" value="Unassembled WGS sequence"/>
</dbReference>
<dbReference type="AlphaFoldDB" id="A0A3S5AUH8"/>
<name>A0A3S5AUH8_9PLAT</name>
<organism evidence="1 2">
    <name type="scientific">Protopolystoma xenopodis</name>
    <dbReference type="NCBI Taxonomy" id="117903"/>
    <lineage>
        <taxon>Eukaryota</taxon>
        <taxon>Metazoa</taxon>
        <taxon>Spiralia</taxon>
        <taxon>Lophotrochozoa</taxon>
        <taxon>Platyhelminthes</taxon>
        <taxon>Monogenea</taxon>
        <taxon>Polyopisthocotylea</taxon>
        <taxon>Polystomatidea</taxon>
        <taxon>Polystomatidae</taxon>
        <taxon>Protopolystoma</taxon>
    </lineage>
</organism>
<sequence>MTANQIWGHDPTGLRRVIDGRQYRAINTSEPYGLNNYRVLQSYKELLSLSTDAPVYSDLSVLSLIT</sequence>
<reference evidence="1" key="1">
    <citation type="submission" date="2018-11" db="EMBL/GenBank/DDBJ databases">
        <authorList>
            <consortium name="Pathogen Informatics"/>
        </authorList>
    </citation>
    <scope>NUCLEOTIDE SEQUENCE</scope>
</reference>
<dbReference type="EMBL" id="CAAALY010133368">
    <property type="protein sequence ID" value="VEL32356.1"/>
    <property type="molecule type" value="Genomic_DNA"/>
</dbReference>
<gene>
    <name evidence="1" type="ORF">PXEA_LOCUS25796</name>
</gene>